<dbReference type="NCBIfam" id="TIGR00616">
    <property type="entry name" value="rect"/>
    <property type="match status" value="1"/>
</dbReference>
<dbReference type="OrthoDB" id="4770at10239"/>
<dbReference type="InterPro" id="IPR004590">
    <property type="entry name" value="ssDNA_annealing_RecT"/>
</dbReference>
<protein>
    <submittedName>
        <fullName evidence="2">RecT-like DNA pairing protein</fullName>
    </submittedName>
</protein>
<reference evidence="2 3" key="1">
    <citation type="submission" date="2008-08" db="EMBL/GenBank/DDBJ databases">
        <authorList>
            <person name="Germane K."/>
            <person name="Scanlon M.A."/>
            <person name="Naranbhai A."/>
            <person name="Sukkhu M."/>
            <person name="Naranbhai V."/>
            <person name="Edgar R.H."/>
            <person name="Ko C."/>
            <person name="Peebles C."/>
            <person name="Jacobs-Sera D."/>
            <person name="Hendrix R.W."/>
            <person name="Hatfull G.F."/>
        </authorList>
    </citation>
    <scope>NUCLEOTIDE SEQUENCE [LARGE SCALE GENOMIC DNA]</scope>
</reference>
<dbReference type="Pfam" id="PF03837">
    <property type="entry name" value="RecT"/>
    <property type="match status" value="1"/>
</dbReference>
<accession>B5U3B7</accession>
<keyword evidence="3" id="KW-1185">Reference proteome</keyword>
<dbReference type="EMBL" id="FJ168659">
    <property type="protein sequence ID" value="ACI06263.1"/>
    <property type="molecule type" value="Genomic_DNA"/>
</dbReference>
<dbReference type="GO" id="GO:0006259">
    <property type="term" value="P:DNA metabolic process"/>
    <property type="evidence" value="ECO:0007669"/>
    <property type="project" value="InterPro"/>
</dbReference>
<dbReference type="Proteomes" id="UP000002176">
    <property type="component" value="Segment"/>
</dbReference>
<feature type="region of interest" description="Disordered" evidence="1">
    <location>
        <begin position="272"/>
        <end position="293"/>
    </location>
</feature>
<evidence type="ECO:0000256" key="1">
    <source>
        <dbReference type="SAM" id="MobiDB-lite"/>
    </source>
</evidence>
<evidence type="ECO:0000313" key="3">
    <source>
        <dbReference type="Proteomes" id="UP000002176"/>
    </source>
</evidence>
<gene>
    <name evidence="2" type="primary">49</name>
    <name evidence="2" type="ORF">BRUJITA_49</name>
</gene>
<dbReference type="RefSeq" id="YP_002242032.1">
    <property type="nucleotide sequence ID" value="NC_011291.1"/>
</dbReference>
<dbReference type="NCBIfam" id="NF007351">
    <property type="entry name" value="PRK09846.1"/>
    <property type="match status" value="1"/>
</dbReference>
<evidence type="ECO:0000313" key="2">
    <source>
        <dbReference type="EMBL" id="ACI06263.1"/>
    </source>
</evidence>
<name>B5U3B7_9CAUD</name>
<dbReference type="KEGG" id="vg:6940274"/>
<feature type="region of interest" description="Disordered" evidence="1">
    <location>
        <begin position="1"/>
        <end position="22"/>
    </location>
</feature>
<dbReference type="GO" id="GO:0003677">
    <property type="term" value="F:DNA binding"/>
    <property type="evidence" value="ECO:0007669"/>
    <property type="project" value="InterPro"/>
</dbReference>
<organism evidence="2 3">
    <name type="scientific">Mycobacterium phage Brujita</name>
    <dbReference type="NCBI Taxonomy" id="2902904"/>
    <lineage>
        <taxon>Viruses</taxon>
        <taxon>Duplodnaviria</taxon>
        <taxon>Heunggongvirae</taxon>
        <taxon>Uroviricota</taxon>
        <taxon>Caudoviricetes</taxon>
        <taxon>Chebruvirinae</taxon>
        <taxon>Brujitavirus</taxon>
        <taxon>Brujitavirus brujita</taxon>
    </lineage>
</organism>
<dbReference type="GeneID" id="6940274"/>
<sequence>MARDLARRARQSVEQQQANGNDLRAQLVRMESQFQRAMPRGGEAVQLIRDVMTCMSQTPKLAQCEPRSVLGAAMTCAQLGLRPGVGSLGQAWILPFWDANAGMNRAQLIIGYKGYVELGHRSDRIASLHSRIVYSNDVFDVEYGAAEDKWIHKPCLDGPRGEARLFYAVGRLANGGYSITDPMTVADMQAHRDRFAMARKNGKVVGPWVDHFEAMAQKTMLLRLMALMPKSTEIQRALENDGSVRVDLAEDAIDSPMHIDGEVIEDGEEAADAQPERETVKVSGTAPADAADGVQMASKDQLVRLAQIQKAEKYSDADWFAFLAESAGVQATRAADLTFDEANRVLEIFDGPVSA</sequence>
<dbReference type="InterPro" id="IPR018330">
    <property type="entry name" value="RecT_fam"/>
</dbReference>
<proteinExistence type="predicted"/>